<evidence type="ECO:0000313" key="4">
    <source>
        <dbReference type="Proteomes" id="UP000002015"/>
    </source>
</evidence>
<proteinExistence type="predicted"/>
<sequence precursor="true">MFKIVLSLALLFPALAIAVPYCSDIFTDPPTGDHGENGLTPPANIGPPLGDLNCTRKRGCDNSTSGYFLPGDYSFSEGNFHGGGPSLVNHITTNGTTARLYFDRVSLSGVSLNTYGKAEDLIIYVREDLTIAGHNHINGIIYVVGNVSLTGNGSVTGGLAAGGSAGVGGNGDFVFDEEAIDNADFGGMCIPGPKPDLNHYRLEFSSGALSCKAKDILIRACADEYCATETSVLSSVDLTKNGGVYSTVNFAGHTVPAAELWHADGGTVLVGLGATAPSAPYRCFIDGLEVANIADCQLTFEDTGFYFDAPDTISYKDSGQFELFAATKDPVTQKCESLFKNQTKSVDFSFNYKDPNPVNNPASLMLTAPTQSKVIAGGDTESVSVKFDAEGKALLTVNYPEAGEVTLKASHTHTVNTPNGSEELVLEHQDSFVAKPAGFHFFNESANNRCASSDPYDADCKVLAKAGESFDMRLKAAGWTSDEDSDFSDNPVLQNFKHSNIQIQAAVEAPSLADGGTNGSFSTSAVDFNLSGSESSQLISQSWTEVGTLTAKLTQDISYLGVTISKDNASSELFGRFTPAYLDISGNSPSLTHSCGSFTYIDQPFGFSGGGEPIIQVRGMASDDSEARNYQLGDWWRYKHKEEASRNQWLGRGYEDKTGELQVQDSEYPGLSGSVSYANNANTATLTGAKVEYVRLPTPMVPFDAKFDLKLAVTDLTDEDGICYQADSSGSCQPFSFEDIADGASFELRYGRLQLDNGYSPQSESLRLPLRTEYVSAVDAANVPTWVTNGDDSCSVYNTVTSTDTTEAVTTGMNMTLPAGFPAITAHSNDELTSQSGTALQGVNHIYFTAPNTPGEVRLKQHVEPWLKWYWNYDGNKPNALYDPRASAFFGTYRGHDKVIYWHEVN</sequence>
<name>A8FQP6_SHESH</name>
<dbReference type="eggNOG" id="COG3210">
    <property type="taxonomic scope" value="Bacteria"/>
</dbReference>
<evidence type="ECO:0000256" key="1">
    <source>
        <dbReference type="SAM" id="SignalP"/>
    </source>
</evidence>
<evidence type="ECO:0000259" key="2">
    <source>
        <dbReference type="Pfam" id="PF20419"/>
    </source>
</evidence>
<dbReference type="InterPro" id="IPR046524">
    <property type="entry name" value="DUF6701"/>
</dbReference>
<gene>
    <name evidence="3" type="ordered locus">Ssed_0557</name>
</gene>
<dbReference type="AlphaFoldDB" id="A8FQP6"/>
<dbReference type="OrthoDB" id="9790247at2"/>
<keyword evidence="1" id="KW-0732">Signal</keyword>
<feature type="signal peptide" evidence="1">
    <location>
        <begin position="1"/>
        <end position="18"/>
    </location>
</feature>
<organism evidence="3 4">
    <name type="scientific">Shewanella sediminis (strain HAW-EB3)</name>
    <dbReference type="NCBI Taxonomy" id="425104"/>
    <lineage>
        <taxon>Bacteria</taxon>
        <taxon>Pseudomonadati</taxon>
        <taxon>Pseudomonadota</taxon>
        <taxon>Gammaproteobacteria</taxon>
        <taxon>Alteromonadales</taxon>
        <taxon>Shewanellaceae</taxon>
        <taxon>Shewanella</taxon>
    </lineage>
</organism>
<dbReference type="Proteomes" id="UP000002015">
    <property type="component" value="Chromosome"/>
</dbReference>
<dbReference type="STRING" id="425104.Ssed_0557"/>
<keyword evidence="4" id="KW-1185">Reference proteome</keyword>
<dbReference type="EMBL" id="CP000821">
    <property type="protein sequence ID" value="ABV35169.1"/>
    <property type="molecule type" value="Genomic_DNA"/>
</dbReference>
<dbReference type="HOGENOM" id="CLU_004043_0_0_6"/>
<dbReference type="KEGG" id="sse:Ssed_0557"/>
<accession>A8FQP6</accession>
<dbReference type="Pfam" id="PF20419">
    <property type="entry name" value="DUF6701"/>
    <property type="match status" value="1"/>
</dbReference>
<protein>
    <submittedName>
        <fullName evidence="3">MSHA biogenesis protein MshQ</fullName>
    </submittedName>
</protein>
<feature type="domain" description="DUF6701" evidence="2">
    <location>
        <begin position="280"/>
        <end position="905"/>
    </location>
</feature>
<reference evidence="3 4" key="1">
    <citation type="submission" date="2007-08" db="EMBL/GenBank/DDBJ databases">
        <title>Complete sequence of Shewanella sediminis HAW-EB3.</title>
        <authorList>
            <consortium name="US DOE Joint Genome Institute"/>
            <person name="Copeland A."/>
            <person name="Lucas S."/>
            <person name="Lapidus A."/>
            <person name="Barry K."/>
            <person name="Glavina del Rio T."/>
            <person name="Dalin E."/>
            <person name="Tice H."/>
            <person name="Pitluck S."/>
            <person name="Chertkov O."/>
            <person name="Brettin T."/>
            <person name="Bruce D."/>
            <person name="Detter J.C."/>
            <person name="Han C."/>
            <person name="Schmutz J."/>
            <person name="Larimer F."/>
            <person name="Land M."/>
            <person name="Hauser L."/>
            <person name="Kyrpides N."/>
            <person name="Kim E."/>
            <person name="Zhao J.-S."/>
            <person name="Richardson P."/>
        </authorList>
    </citation>
    <scope>NUCLEOTIDE SEQUENCE [LARGE SCALE GENOMIC DNA]</scope>
    <source>
        <strain evidence="3 4">HAW-EB3</strain>
    </source>
</reference>
<dbReference type="RefSeq" id="WP_012140906.1">
    <property type="nucleotide sequence ID" value="NC_009831.1"/>
</dbReference>
<feature type="chain" id="PRO_5002719522" evidence="1">
    <location>
        <begin position="19"/>
        <end position="906"/>
    </location>
</feature>
<evidence type="ECO:0000313" key="3">
    <source>
        <dbReference type="EMBL" id="ABV35169.1"/>
    </source>
</evidence>